<dbReference type="InterPro" id="IPR051398">
    <property type="entry name" value="Polysacch_Deacetylase"/>
</dbReference>
<dbReference type="Pfam" id="PF01522">
    <property type="entry name" value="Polysacc_deac_1"/>
    <property type="match status" value="1"/>
</dbReference>
<comment type="caution">
    <text evidence="8">The sequence shown here is derived from an EMBL/GenBank/DDBJ whole genome shotgun (WGS) entry which is preliminary data.</text>
</comment>
<proteinExistence type="inferred from homology"/>
<evidence type="ECO:0000256" key="6">
    <source>
        <dbReference type="ARBA" id="ARBA00032976"/>
    </source>
</evidence>
<protein>
    <recommendedName>
        <fullName evidence="4">Chitooligosaccharide deacetylase</fullName>
    </recommendedName>
    <alternativeName>
        <fullName evidence="6">Nodulation protein B</fullName>
    </alternativeName>
</protein>
<keyword evidence="8" id="KW-0378">Hydrolase</keyword>
<evidence type="ECO:0000256" key="1">
    <source>
        <dbReference type="ARBA" id="ARBA00003236"/>
    </source>
</evidence>
<evidence type="ECO:0000256" key="3">
    <source>
        <dbReference type="ARBA" id="ARBA00010973"/>
    </source>
</evidence>
<evidence type="ECO:0000256" key="2">
    <source>
        <dbReference type="ARBA" id="ARBA00004613"/>
    </source>
</evidence>
<dbReference type="PANTHER" id="PTHR34216">
    <property type="match status" value="1"/>
</dbReference>
<name>A0ABT9E2K9_9PROT</name>
<comment type="function">
    <text evidence="1">Is involved in generating a small heat-stable compound (Nod), an acylated oligomer of N-acetylglucosamine, that stimulates mitosis in various plant protoplasts.</text>
</comment>
<keyword evidence="9" id="KW-1185">Reference proteome</keyword>
<reference evidence="8 9" key="1">
    <citation type="submission" date="2023-08" db="EMBL/GenBank/DDBJ databases">
        <title>The draft genome sequence of Paracraurococcus sp. LOR1-02.</title>
        <authorList>
            <person name="Kingkaew E."/>
            <person name="Tanasupawat S."/>
        </authorList>
    </citation>
    <scope>NUCLEOTIDE SEQUENCE [LARGE SCALE GENOMIC DNA]</scope>
    <source>
        <strain evidence="8 9">LOR1-02</strain>
    </source>
</reference>
<organism evidence="8 9">
    <name type="scientific">Paracraurococcus lichenis</name>
    <dbReference type="NCBI Taxonomy" id="3064888"/>
    <lineage>
        <taxon>Bacteria</taxon>
        <taxon>Pseudomonadati</taxon>
        <taxon>Pseudomonadota</taxon>
        <taxon>Alphaproteobacteria</taxon>
        <taxon>Acetobacterales</taxon>
        <taxon>Roseomonadaceae</taxon>
        <taxon>Paracraurococcus</taxon>
    </lineage>
</organism>
<dbReference type="CDD" id="cd10918">
    <property type="entry name" value="CE4_NodB_like_5s_6s"/>
    <property type="match status" value="1"/>
</dbReference>
<evidence type="ECO:0000313" key="8">
    <source>
        <dbReference type="EMBL" id="MDO9710389.1"/>
    </source>
</evidence>
<evidence type="ECO:0000259" key="7">
    <source>
        <dbReference type="PROSITE" id="PS51677"/>
    </source>
</evidence>
<feature type="domain" description="NodB homology" evidence="7">
    <location>
        <begin position="68"/>
        <end position="268"/>
    </location>
</feature>
<dbReference type="Proteomes" id="UP001243009">
    <property type="component" value="Unassembled WGS sequence"/>
</dbReference>
<comment type="subcellular location">
    <subcellularLocation>
        <location evidence="2">Secreted</location>
    </subcellularLocation>
</comment>
<comment type="similarity">
    <text evidence="3">Belongs to the polysaccharide deacetylase family.</text>
</comment>
<evidence type="ECO:0000313" key="9">
    <source>
        <dbReference type="Proteomes" id="UP001243009"/>
    </source>
</evidence>
<evidence type="ECO:0000256" key="5">
    <source>
        <dbReference type="ARBA" id="ARBA00022729"/>
    </source>
</evidence>
<dbReference type="InterPro" id="IPR002509">
    <property type="entry name" value="NODB_dom"/>
</dbReference>
<gene>
    <name evidence="8" type="ORF">Q7A36_18690</name>
</gene>
<dbReference type="GO" id="GO:0016787">
    <property type="term" value="F:hydrolase activity"/>
    <property type="evidence" value="ECO:0007669"/>
    <property type="project" value="UniProtKB-KW"/>
</dbReference>
<dbReference type="RefSeq" id="WP_305105251.1">
    <property type="nucleotide sequence ID" value="NZ_JAUTWS010000017.1"/>
</dbReference>
<sequence length="268" mass="29877">MRRMTTDTPILMYHSVSERAPRRFRRFSVTPRGFEQQLRHMRERGCTALTIGELMRLRAGRLENPPARPVVLTFDDGFADFHEHAMPALARYGMRATLYVTTGYVGRTSAWLQGIGAGHLPMLNWGQLAELAQHGIEIGAHTASHPALDALPRIEAAREIVVSKRTLEDKLGIAVDSFAYPFGYHSPGVRRAVREAGFGSACAVGYRTSRPDENPFALSRHIACEQTQTVALDALLGTRPTSMAVLRDRLRSAAWARLRHHVLGYNHA</sequence>
<evidence type="ECO:0000256" key="4">
    <source>
        <dbReference type="ARBA" id="ARBA00020071"/>
    </source>
</evidence>
<accession>A0ABT9E2K9</accession>
<dbReference type="SUPFAM" id="SSF88713">
    <property type="entry name" value="Glycoside hydrolase/deacetylase"/>
    <property type="match status" value="1"/>
</dbReference>
<dbReference type="Gene3D" id="3.20.20.370">
    <property type="entry name" value="Glycoside hydrolase/deacetylase"/>
    <property type="match status" value="1"/>
</dbReference>
<dbReference type="InterPro" id="IPR011330">
    <property type="entry name" value="Glyco_hydro/deAcase_b/a-brl"/>
</dbReference>
<dbReference type="EMBL" id="JAUTWS010000017">
    <property type="protein sequence ID" value="MDO9710389.1"/>
    <property type="molecule type" value="Genomic_DNA"/>
</dbReference>
<dbReference type="PROSITE" id="PS51677">
    <property type="entry name" value="NODB"/>
    <property type="match status" value="1"/>
</dbReference>
<dbReference type="PANTHER" id="PTHR34216:SF3">
    <property type="entry name" value="POLY-BETA-1,6-N-ACETYL-D-GLUCOSAMINE N-DEACETYLASE"/>
    <property type="match status" value="1"/>
</dbReference>
<keyword evidence="5" id="KW-0732">Signal</keyword>